<evidence type="ECO:0000313" key="2">
    <source>
        <dbReference type="Proteomes" id="UP001595443"/>
    </source>
</evidence>
<protein>
    <submittedName>
        <fullName evidence="1">SixA phosphatase family protein</fullName>
    </submittedName>
</protein>
<dbReference type="PANTHER" id="PTHR47623">
    <property type="entry name" value="OS09G0287300 PROTEIN"/>
    <property type="match status" value="1"/>
</dbReference>
<dbReference type="Gene3D" id="3.40.50.1240">
    <property type="entry name" value="Phosphoglycerate mutase-like"/>
    <property type="match status" value="1"/>
</dbReference>
<accession>A0ABV7AJ72</accession>
<organism evidence="1 2">
    <name type="scientific">Acidimangrovimonas pyrenivorans</name>
    <dbReference type="NCBI Taxonomy" id="2030798"/>
    <lineage>
        <taxon>Bacteria</taxon>
        <taxon>Pseudomonadati</taxon>
        <taxon>Pseudomonadota</taxon>
        <taxon>Alphaproteobacteria</taxon>
        <taxon>Rhodobacterales</taxon>
        <taxon>Paracoccaceae</taxon>
        <taxon>Acidimangrovimonas</taxon>
    </lineage>
</organism>
<reference evidence="2" key="1">
    <citation type="journal article" date="2019" name="Int. J. Syst. Evol. Microbiol.">
        <title>The Global Catalogue of Microorganisms (GCM) 10K type strain sequencing project: providing services to taxonomists for standard genome sequencing and annotation.</title>
        <authorList>
            <consortium name="The Broad Institute Genomics Platform"/>
            <consortium name="The Broad Institute Genome Sequencing Center for Infectious Disease"/>
            <person name="Wu L."/>
            <person name="Ma J."/>
        </authorList>
    </citation>
    <scope>NUCLEOTIDE SEQUENCE [LARGE SCALE GENOMIC DNA]</scope>
    <source>
        <strain evidence="2">KCTC 62192</strain>
    </source>
</reference>
<dbReference type="SMART" id="SM00855">
    <property type="entry name" value="PGAM"/>
    <property type="match status" value="1"/>
</dbReference>
<dbReference type="CDD" id="cd07067">
    <property type="entry name" value="HP_PGM_like"/>
    <property type="match status" value="1"/>
</dbReference>
<dbReference type="Proteomes" id="UP001595443">
    <property type="component" value="Unassembled WGS sequence"/>
</dbReference>
<dbReference type="SUPFAM" id="SSF53254">
    <property type="entry name" value="Phosphoglycerate mutase-like"/>
    <property type="match status" value="1"/>
</dbReference>
<comment type="caution">
    <text evidence="1">The sequence shown here is derived from an EMBL/GenBank/DDBJ whole genome shotgun (WGS) entry which is preliminary data.</text>
</comment>
<dbReference type="EMBL" id="JBHRSK010000013">
    <property type="protein sequence ID" value="MFC2969434.1"/>
    <property type="molecule type" value="Genomic_DNA"/>
</dbReference>
<proteinExistence type="predicted"/>
<sequence>MTKRLILIRHTKSSWDDPLLPDRERPLNKRGKHAAESLGGWLASRGYLPDEVICSDARRTQETWERIAPALATAPEPRLTDRLYEANSDTMLAVLRHATGDTVLMLGHNPGLAEFAHRLVARAPLEPEFQRYPTGATLVAEFEIGDWSEAAPGMAAALDFVVPRQLED</sequence>
<dbReference type="RefSeq" id="WP_377834143.1">
    <property type="nucleotide sequence ID" value="NZ_JBHRSK010000013.1"/>
</dbReference>
<name>A0ABV7AJ72_9RHOB</name>
<gene>
    <name evidence="1" type="ORF">ACFOES_15135</name>
</gene>
<dbReference type="PANTHER" id="PTHR47623:SF1">
    <property type="entry name" value="OS09G0287300 PROTEIN"/>
    <property type="match status" value="1"/>
</dbReference>
<dbReference type="InterPro" id="IPR029033">
    <property type="entry name" value="His_PPase_superfam"/>
</dbReference>
<evidence type="ECO:0000313" key="1">
    <source>
        <dbReference type="EMBL" id="MFC2969434.1"/>
    </source>
</evidence>
<keyword evidence="2" id="KW-1185">Reference proteome</keyword>
<dbReference type="Pfam" id="PF00300">
    <property type="entry name" value="His_Phos_1"/>
    <property type="match status" value="1"/>
</dbReference>
<dbReference type="InterPro" id="IPR013078">
    <property type="entry name" value="His_Pase_superF_clade-1"/>
</dbReference>